<reference evidence="2 3" key="1">
    <citation type="submission" date="2020-11" db="EMBL/GenBank/DDBJ databases">
        <title>Algicoccus daihaiensis sp.nov., isolated from Daihai Lake in Inner Mongolia.</title>
        <authorList>
            <person name="Kai J."/>
        </authorList>
    </citation>
    <scope>NUCLEOTIDE SEQUENCE [LARGE SCALE GENOMIC DNA]</scope>
    <source>
        <strain evidence="3">f23</strain>
    </source>
</reference>
<feature type="compositionally biased region" description="Polar residues" evidence="1">
    <location>
        <begin position="1"/>
        <end position="36"/>
    </location>
</feature>
<evidence type="ECO:0000313" key="3">
    <source>
        <dbReference type="Proteomes" id="UP000831607"/>
    </source>
</evidence>
<dbReference type="EMBL" id="CP063982">
    <property type="protein sequence ID" value="UOD51300.1"/>
    <property type="molecule type" value="Genomic_DNA"/>
</dbReference>
<gene>
    <name evidence="2" type="ORF">DHf2319_05540</name>
</gene>
<feature type="compositionally biased region" description="Low complexity" evidence="1">
    <location>
        <begin position="37"/>
        <end position="82"/>
    </location>
</feature>
<dbReference type="Proteomes" id="UP000831607">
    <property type="component" value="Chromosome"/>
</dbReference>
<dbReference type="RefSeq" id="WP_243479766.1">
    <property type="nucleotide sequence ID" value="NZ_CP063982.1"/>
</dbReference>
<keyword evidence="3" id="KW-1185">Reference proteome</keyword>
<protein>
    <submittedName>
        <fullName evidence="2">Uncharacterized protein</fullName>
    </submittedName>
</protein>
<evidence type="ECO:0000313" key="2">
    <source>
        <dbReference type="EMBL" id="UOD51300.1"/>
    </source>
</evidence>
<name>A0ABY4ALV9_9BURK</name>
<accession>A0ABY4ALV9</accession>
<proteinExistence type="predicted"/>
<feature type="region of interest" description="Disordered" evidence="1">
    <location>
        <begin position="1"/>
        <end position="85"/>
    </location>
</feature>
<sequence length="165" mass="17285">MPVSKTSTTQRKSSGSGAVSKTANKTASKVTGRTVNKTTSKTPVKTSPAKPAPVKTVTKAASKAATKAPTKKAAAQKPAATSNSDKVTLRGRSVFLVQTTSAGVTVRTAWLSEDKTLRDMVAVFPDVNYAVTLIDDLKREVLKHFSQAAQVGARAIASQRATKAK</sequence>
<evidence type="ECO:0000256" key="1">
    <source>
        <dbReference type="SAM" id="MobiDB-lite"/>
    </source>
</evidence>
<organism evidence="2 3">
    <name type="scientific">Orrella daihaiensis</name>
    <dbReference type="NCBI Taxonomy" id="2782176"/>
    <lineage>
        <taxon>Bacteria</taxon>
        <taxon>Pseudomonadati</taxon>
        <taxon>Pseudomonadota</taxon>
        <taxon>Betaproteobacteria</taxon>
        <taxon>Burkholderiales</taxon>
        <taxon>Alcaligenaceae</taxon>
        <taxon>Orrella</taxon>
    </lineage>
</organism>